<gene>
    <name evidence="3" type="ORF">KL933_002345</name>
</gene>
<evidence type="ECO:0000313" key="4">
    <source>
        <dbReference type="Proteomes" id="UP000738402"/>
    </source>
</evidence>
<dbReference type="Proteomes" id="UP000738402">
    <property type="component" value="Unassembled WGS sequence"/>
</dbReference>
<name>A0AAN6D797_9ASCO</name>
<sequence length="579" mass="66758">MVFFRTCHVRPKAPLVRRINEVFGDRTYGYFTANEALDVLESSHYLTLKNDLRLIYNTTVRAIEDKANKAARIRRGYEQMGMIPPVLHLSKDEKPLSESAIRSHFSNLCLKATREVTNPLHNSYWAGKKSLTLPSMPGSAASAIEWNDFIQKLVAYNTFNARSSQNQIDQAIGSAINIAGHKLTLVSFNKILLHFALKYDLTTMTEILDSMTTIYDLKPDIQTYNIFLNTILRSRAKHRVRRCISILNMMEQQGIAPNKYTWNIICGGLKDVHEILQFLRQFHKFQIPLLCQKNLAKSGVQFPILKELFDPATKIDYSTAYDLLSLGIRVKLLEEGQLGEAFIYMQNVCSQSRSSDHSAFVLTPKFDILKLFMDYILFELQNLPYAIAFLQYFENSYPNVVDNDDNRNQLYAILLTSMKQFQDSPMWEPLVRYFFQRTIDDRGRTVLSTSTITQLTELGEQKMKEQFQKNTSNTFNITDSPTLIERTTINKIFKQLRWPGSAYGEQPIWELEKNAPSFRQACKMLGYFGNTKVDGPEKKNTTTESSDIWQTFELPTREAFHDSLPFDVAVSERFDDSHN</sequence>
<comment type="subcellular location">
    <subcellularLocation>
        <location evidence="1">Mitochondrion</location>
    </subcellularLocation>
</comment>
<proteinExistence type="predicted"/>
<dbReference type="GO" id="GO:0005739">
    <property type="term" value="C:mitochondrion"/>
    <property type="evidence" value="ECO:0007669"/>
    <property type="project" value="UniProtKB-SubCell"/>
</dbReference>
<evidence type="ECO:0000256" key="1">
    <source>
        <dbReference type="ARBA" id="ARBA00004173"/>
    </source>
</evidence>
<comment type="caution">
    <text evidence="3">The sequence shown here is derived from an EMBL/GenBank/DDBJ whole genome shotgun (WGS) entry which is preliminary data.</text>
</comment>
<reference evidence="3" key="1">
    <citation type="journal article" date="2021" name="G3 (Bethesda)">
        <title>Genomic diversity, chromosomal rearrangements, and interspecies hybridization in the ogataea polymorpha species complex.</title>
        <authorList>
            <person name="Hanson S.J."/>
            <person name="Cinneide E.O."/>
            <person name="Salzberg L.I."/>
            <person name="Wolfe K.H."/>
            <person name="McGowan J."/>
            <person name="Fitzpatrick D.A."/>
            <person name="Matlin K."/>
        </authorList>
    </citation>
    <scope>NUCLEOTIDE SEQUENCE</scope>
    <source>
        <strain evidence="3">83-405-1</strain>
    </source>
</reference>
<dbReference type="EMBL" id="JAHLUH010000005">
    <property type="protein sequence ID" value="KAG7728219.1"/>
    <property type="molecule type" value="Genomic_DNA"/>
</dbReference>
<evidence type="ECO:0000313" key="3">
    <source>
        <dbReference type="EMBL" id="KAG7728219.1"/>
    </source>
</evidence>
<dbReference type="AlphaFoldDB" id="A0AAN6D797"/>
<dbReference type="Gene3D" id="1.25.40.10">
    <property type="entry name" value="Tetratricopeptide repeat domain"/>
    <property type="match status" value="1"/>
</dbReference>
<accession>A0AAN6D797</accession>
<dbReference type="Pfam" id="PF13812">
    <property type="entry name" value="PPR_3"/>
    <property type="match status" value="1"/>
</dbReference>
<dbReference type="InterPro" id="IPR011990">
    <property type="entry name" value="TPR-like_helical_dom_sf"/>
</dbReference>
<dbReference type="InterPro" id="IPR002885">
    <property type="entry name" value="PPR_rpt"/>
</dbReference>
<protein>
    <recommendedName>
        <fullName evidence="2">Mitochondrial 15S rRNA processing factor CCM1</fullName>
    </recommendedName>
</protein>
<organism evidence="3 4">
    <name type="scientific">Ogataea haglerorum</name>
    <dbReference type="NCBI Taxonomy" id="1937702"/>
    <lineage>
        <taxon>Eukaryota</taxon>
        <taxon>Fungi</taxon>
        <taxon>Dikarya</taxon>
        <taxon>Ascomycota</taxon>
        <taxon>Saccharomycotina</taxon>
        <taxon>Pichiomycetes</taxon>
        <taxon>Pichiales</taxon>
        <taxon>Pichiaceae</taxon>
        <taxon>Ogataea</taxon>
    </lineage>
</organism>
<evidence type="ECO:0000256" key="2">
    <source>
        <dbReference type="ARBA" id="ARBA00044527"/>
    </source>
</evidence>